<evidence type="ECO:0000256" key="3">
    <source>
        <dbReference type="ARBA" id="ARBA00022448"/>
    </source>
</evidence>
<keyword evidence="7" id="KW-0653">Protein transport</keyword>
<evidence type="ECO:0000256" key="7">
    <source>
        <dbReference type="ARBA" id="ARBA00022927"/>
    </source>
</evidence>
<evidence type="ECO:0000259" key="11">
    <source>
        <dbReference type="PROSITE" id="PS52015"/>
    </source>
</evidence>
<dbReference type="AlphaFoldDB" id="A0A221KJ13"/>
<feature type="compositionally biased region" description="Pro residues" evidence="10">
    <location>
        <begin position="72"/>
        <end position="90"/>
    </location>
</feature>
<evidence type="ECO:0000313" key="13">
    <source>
        <dbReference type="Proteomes" id="UP000199729"/>
    </source>
</evidence>
<dbReference type="GO" id="GO:0031992">
    <property type="term" value="F:energy transducer activity"/>
    <property type="evidence" value="ECO:0007669"/>
    <property type="project" value="TreeGrafter"/>
</dbReference>
<gene>
    <name evidence="12" type="ORF">VITFI_CDS3178</name>
</gene>
<dbReference type="Proteomes" id="UP000199729">
    <property type="component" value="Chromosome"/>
</dbReference>
<comment type="similarity">
    <text evidence="2">Belongs to the TonB family.</text>
</comment>
<dbReference type="GO" id="GO:0015031">
    <property type="term" value="P:protein transport"/>
    <property type="evidence" value="ECO:0007669"/>
    <property type="project" value="UniProtKB-KW"/>
</dbReference>
<feature type="compositionally biased region" description="Pro residues" evidence="10">
    <location>
        <begin position="98"/>
        <end position="115"/>
    </location>
</feature>
<evidence type="ECO:0000256" key="10">
    <source>
        <dbReference type="SAM" id="MobiDB-lite"/>
    </source>
</evidence>
<proteinExistence type="inferred from homology"/>
<keyword evidence="13" id="KW-1185">Reference proteome</keyword>
<dbReference type="PANTHER" id="PTHR33446:SF2">
    <property type="entry name" value="PROTEIN TONB"/>
    <property type="match status" value="1"/>
</dbReference>
<dbReference type="InterPro" id="IPR051045">
    <property type="entry name" value="TonB-dependent_transducer"/>
</dbReference>
<evidence type="ECO:0000256" key="1">
    <source>
        <dbReference type="ARBA" id="ARBA00004383"/>
    </source>
</evidence>
<feature type="domain" description="TonB C-terminal" evidence="11">
    <location>
        <begin position="143"/>
        <end position="233"/>
    </location>
</feature>
<evidence type="ECO:0000256" key="9">
    <source>
        <dbReference type="ARBA" id="ARBA00023136"/>
    </source>
</evidence>
<keyword evidence="6" id="KW-0812">Transmembrane</keyword>
<evidence type="ECO:0000256" key="8">
    <source>
        <dbReference type="ARBA" id="ARBA00022989"/>
    </source>
</evidence>
<evidence type="ECO:0000256" key="2">
    <source>
        <dbReference type="ARBA" id="ARBA00006555"/>
    </source>
</evidence>
<dbReference type="Pfam" id="PF03544">
    <property type="entry name" value="TonB_C"/>
    <property type="match status" value="1"/>
</dbReference>
<keyword evidence="3" id="KW-0813">Transport</keyword>
<dbReference type="GO" id="GO:0055085">
    <property type="term" value="P:transmembrane transport"/>
    <property type="evidence" value="ECO:0007669"/>
    <property type="project" value="InterPro"/>
</dbReference>
<evidence type="ECO:0000256" key="6">
    <source>
        <dbReference type="ARBA" id="ARBA00022692"/>
    </source>
</evidence>
<dbReference type="Gene3D" id="3.30.1150.10">
    <property type="match status" value="1"/>
</dbReference>
<name>A0A221KJ13_VITFI</name>
<dbReference type="NCBIfam" id="TIGR01352">
    <property type="entry name" value="tonB_Cterm"/>
    <property type="match status" value="1"/>
</dbReference>
<accession>A0A221KJ13</accession>
<keyword evidence="4" id="KW-1003">Cell membrane</keyword>
<keyword evidence="5" id="KW-0997">Cell inner membrane</keyword>
<protein>
    <submittedName>
        <fullName evidence="12">TonB family protein</fullName>
    </submittedName>
</protein>
<feature type="region of interest" description="Disordered" evidence="10">
    <location>
        <begin position="72"/>
        <end position="138"/>
    </location>
</feature>
<organism evidence="12 13">
    <name type="scientific">Vitreoscilla filiformis</name>
    <dbReference type="NCBI Taxonomy" id="63"/>
    <lineage>
        <taxon>Bacteria</taxon>
        <taxon>Pseudomonadati</taxon>
        <taxon>Pseudomonadota</taxon>
        <taxon>Betaproteobacteria</taxon>
        <taxon>Neisseriales</taxon>
        <taxon>Neisseriaceae</taxon>
        <taxon>Vitreoscilla</taxon>
    </lineage>
</organism>
<dbReference type="SUPFAM" id="SSF74653">
    <property type="entry name" value="TolA/TonB C-terminal domain"/>
    <property type="match status" value="1"/>
</dbReference>
<evidence type="ECO:0000256" key="5">
    <source>
        <dbReference type="ARBA" id="ARBA00022519"/>
    </source>
</evidence>
<evidence type="ECO:0000313" key="12">
    <source>
        <dbReference type="EMBL" id="ASM78955.1"/>
    </source>
</evidence>
<keyword evidence="8" id="KW-1133">Transmembrane helix</keyword>
<keyword evidence="9" id="KW-0472">Membrane</keyword>
<comment type="subcellular location">
    <subcellularLocation>
        <location evidence="1">Cell inner membrane</location>
        <topology evidence="1">Single-pass membrane protein</topology>
        <orientation evidence="1">Periplasmic side</orientation>
    </subcellularLocation>
</comment>
<dbReference type="KEGG" id="vff:VITFI_CDS3178"/>
<dbReference type="GO" id="GO:0098797">
    <property type="term" value="C:plasma membrane protein complex"/>
    <property type="evidence" value="ECO:0007669"/>
    <property type="project" value="TreeGrafter"/>
</dbReference>
<dbReference type="PANTHER" id="PTHR33446">
    <property type="entry name" value="PROTEIN TONB-RELATED"/>
    <property type="match status" value="1"/>
</dbReference>
<feature type="compositionally biased region" description="Pro residues" evidence="10">
    <location>
        <begin position="125"/>
        <end position="138"/>
    </location>
</feature>
<dbReference type="InterPro" id="IPR037682">
    <property type="entry name" value="TonB_C"/>
</dbReference>
<dbReference type="PROSITE" id="PS52015">
    <property type="entry name" value="TONB_CTD"/>
    <property type="match status" value="1"/>
</dbReference>
<reference evidence="12 13" key="1">
    <citation type="submission" date="2017-07" db="EMBL/GenBank/DDBJ databases">
        <title>Complete Genome Sequence of the cosmetic ferment Vitreoscilla filiformis (ATCC15551).</title>
        <authorList>
            <person name="Contreras S."/>
            <person name="Sagory-Zalkind P."/>
            <person name="Blanquart H."/>
            <person name="Iltis A."/>
            <person name="Morand S.C."/>
        </authorList>
    </citation>
    <scope>NUCLEOTIDE SEQUENCE [LARGE SCALE GENOMIC DNA]</scope>
    <source>
        <strain evidence="12 13">ATCC 15551</strain>
    </source>
</reference>
<dbReference type="EMBL" id="CP022423">
    <property type="protein sequence ID" value="ASM78955.1"/>
    <property type="molecule type" value="Genomic_DNA"/>
</dbReference>
<sequence length="233" mass="24157">MSAPVAISASSALHADRVEDIGPHARRWLSVGMLFAHVAAGWGLMQIEGVRQAVTETAPMMVSWIAPPEPLPPAPPPPPAKPRVAPPKPAPVIAAAPTPAPQPVPTFTAPAPPTVATPVAATEAPPAPPAPPAPAPPAAPKLVPASALRYVTLPQQVYPLASRRLGEAGTVMVRVVVDVRGLPRQVGLHQSSGFARLDEQALTAMRAARFQPCTDNGHAIECMAIAPLAYELD</sequence>
<dbReference type="InterPro" id="IPR006260">
    <property type="entry name" value="TonB/TolA_C"/>
</dbReference>
<evidence type="ECO:0000256" key="4">
    <source>
        <dbReference type="ARBA" id="ARBA00022475"/>
    </source>
</evidence>